<reference evidence="1 2" key="1">
    <citation type="submission" date="2024-01" db="EMBL/GenBank/DDBJ databases">
        <title>The diversity of rhizobia nodulating Mimosa spp. in eleven states of Brazil covering several biomes is determined by host plant, location, and edaphic factors.</title>
        <authorList>
            <person name="Rouws L."/>
            <person name="Barauna A."/>
            <person name="Beukes C."/>
            <person name="De Faria S.M."/>
            <person name="Gross E."/>
            <person name="Dos Reis Junior F.B."/>
            <person name="Simon M."/>
            <person name="Maluk M."/>
            <person name="Odee D.W."/>
            <person name="Kenicer G."/>
            <person name="Young J.P.W."/>
            <person name="Reis V.M."/>
            <person name="Zilli J."/>
            <person name="James E.K."/>
        </authorList>
    </citation>
    <scope>NUCLEOTIDE SEQUENCE [LARGE SCALE GENOMIC DNA]</scope>
    <source>
        <strain evidence="1 2">JPY167</strain>
    </source>
</reference>
<organism evidence="1 2">
    <name type="scientific">Paraburkholderia ferrariae</name>
    <dbReference type="NCBI Taxonomy" id="386056"/>
    <lineage>
        <taxon>Bacteria</taxon>
        <taxon>Pseudomonadati</taxon>
        <taxon>Pseudomonadota</taxon>
        <taxon>Betaproteobacteria</taxon>
        <taxon>Burkholderiales</taxon>
        <taxon>Burkholderiaceae</taxon>
        <taxon>Paraburkholderia</taxon>
    </lineage>
</organism>
<accession>A0ABU9RMH4</accession>
<gene>
    <name evidence="1" type="ORF">VSR73_09210</name>
</gene>
<keyword evidence="2" id="KW-1185">Reference proteome</keyword>
<dbReference type="EMBL" id="JAYMRV010000002">
    <property type="protein sequence ID" value="MEM5421235.1"/>
    <property type="molecule type" value="Genomic_DNA"/>
</dbReference>
<protein>
    <submittedName>
        <fullName evidence="1">Uncharacterized protein</fullName>
    </submittedName>
</protein>
<evidence type="ECO:0000313" key="1">
    <source>
        <dbReference type="EMBL" id="MEM5421235.1"/>
    </source>
</evidence>
<sequence>MKKEVTPPQGANKDAKRFTWSATFKQRQEQGKQVPAGSGGGGK</sequence>
<proteinExistence type="predicted"/>
<evidence type="ECO:0000313" key="2">
    <source>
        <dbReference type="Proteomes" id="UP001489897"/>
    </source>
</evidence>
<name>A0ABU9RMH4_9BURK</name>
<comment type="caution">
    <text evidence="1">The sequence shown here is derived from an EMBL/GenBank/DDBJ whole genome shotgun (WGS) entry which is preliminary data.</text>
</comment>
<dbReference type="Proteomes" id="UP001489897">
    <property type="component" value="Unassembled WGS sequence"/>
</dbReference>
<dbReference type="RefSeq" id="WP_342946555.1">
    <property type="nucleotide sequence ID" value="NZ_JAYMRV010000002.1"/>
</dbReference>